<keyword evidence="1" id="KW-0472">Membrane</keyword>
<evidence type="ECO:0000313" key="2">
    <source>
        <dbReference type="EMBL" id="MFD2258022.1"/>
    </source>
</evidence>
<dbReference type="PANTHER" id="PTHR30060">
    <property type="entry name" value="INNER MEMBRANE PROTEIN"/>
    <property type="match status" value="1"/>
</dbReference>
<feature type="transmembrane region" description="Helical" evidence="1">
    <location>
        <begin position="59"/>
        <end position="81"/>
    </location>
</feature>
<proteinExistence type="predicted"/>
<evidence type="ECO:0000313" key="3">
    <source>
        <dbReference type="Proteomes" id="UP001597375"/>
    </source>
</evidence>
<protein>
    <submittedName>
        <fullName evidence="2">TerC family protein</fullName>
    </submittedName>
</protein>
<name>A0ABW5DAC3_9BACT</name>
<dbReference type="Proteomes" id="UP001597375">
    <property type="component" value="Unassembled WGS sequence"/>
</dbReference>
<feature type="transmembrane region" description="Helical" evidence="1">
    <location>
        <begin position="12"/>
        <end position="38"/>
    </location>
</feature>
<keyword evidence="1" id="KW-0812">Transmembrane</keyword>
<dbReference type="RefSeq" id="WP_386821465.1">
    <property type="nucleotide sequence ID" value="NZ_JBHUIT010000034.1"/>
</dbReference>
<organism evidence="2 3">
    <name type="scientific">Luteolibacter algae</name>
    <dbReference type="NCBI Taxonomy" id="454151"/>
    <lineage>
        <taxon>Bacteria</taxon>
        <taxon>Pseudomonadati</taxon>
        <taxon>Verrucomicrobiota</taxon>
        <taxon>Verrucomicrobiia</taxon>
        <taxon>Verrucomicrobiales</taxon>
        <taxon>Verrucomicrobiaceae</taxon>
        <taxon>Luteolibacter</taxon>
    </lineage>
</organism>
<dbReference type="InterPro" id="IPR005496">
    <property type="entry name" value="Integral_membrane_TerC"/>
</dbReference>
<dbReference type="EMBL" id="JBHUIT010000034">
    <property type="protein sequence ID" value="MFD2258022.1"/>
    <property type="molecule type" value="Genomic_DNA"/>
</dbReference>
<comment type="caution">
    <text evidence="2">The sequence shown here is derived from an EMBL/GenBank/DDBJ whole genome shotgun (WGS) entry which is preliminary data.</text>
</comment>
<feature type="transmembrane region" description="Helical" evidence="1">
    <location>
        <begin position="206"/>
        <end position="226"/>
    </location>
</feature>
<feature type="transmembrane region" description="Helical" evidence="1">
    <location>
        <begin position="141"/>
        <end position="160"/>
    </location>
</feature>
<feature type="transmembrane region" description="Helical" evidence="1">
    <location>
        <begin position="232"/>
        <end position="248"/>
    </location>
</feature>
<reference evidence="3" key="1">
    <citation type="journal article" date="2019" name="Int. J. Syst. Evol. Microbiol.">
        <title>The Global Catalogue of Microorganisms (GCM) 10K type strain sequencing project: providing services to taxonomists for standard genome sequencing and annotation.</title>
        <authorList>
            <consortium name="The Broad Institute Genomics Platform"/>
            <consortium name="The Broad Institute Genome Sequencing Center for Infectious Disease"/>
            <person name="Wu L."/>
            <person name="Ma J."/>
        </authorList>
    </citation>
    <scope>NUCLEOTIDE SEQUENCE [LARGE SCALE GENOMIC DNA]</scope>
    <source>
        <strain evidence="3">CGMCC 4.7106</strain>
    </source>
</reference>
<dbReference type="Pfam" id="PF03741">
    <property type="entry name" value="TerC"/>
    <property type="match status" value="1"/>
</dbReference>
<evidence type="ECO:0000256" key="1">
    <source>
        <dbReference type="SAM" id="Phobius"/>
    </source>
</evidence>
<dbReference type="PANTHER" id="PTHR30060:SF0">
    <property type="entry name" value="COILED-COIL PROTEIN (DUF2040)-RELATED"/>
    <property type="match status" value="1"/>
</dbReference>
<feature type="transmembrane region" description="Helical" evidence="1">
    <location>
        <begin position="101"/>
        <end position="120"/>
    </location>
</feature>
<keyword evidence="3" id="KW-1185">Reference proteome</keyword>
<keyword evidence="1" id="KW-1133">Transmembrane helix</keyword>
<accession>A0ABW5DAC3</accession>
<sequence>MFDFTWFSEPDAWAALLTLTLLEIVLGIDNIVFISILVDRLPEEKRPKGRTIGLGLAMLTRLCLLAAISWMMSLKAVLFSIPFHPLLWKMSPYAAEHDGQLGISGKGLILLVGGFFLIWKATKEIHHKLEGEEEHQATSKAATFGAILAQIAVIDIVFSLDSVITAAGMADHLSVMMLAVVVSVGVMMFAAGPIGEFVSKHPSVKMLALSFLILIGTALIAEGLHFEIPKGYIYFAMAFSLGVELLNLKIRSNKISPVHVPEP</sequence>
<feature type="transmembrane region" description="Helical" evidence="1">
    <location>
        <begin position="172"/>
        <end position="194"/>
    </location>
</feature>
<gene>
    <name evidence="2" type="ORF">ACFSSA_15180</name>
</gene>